<evidence type="ECO:0000313" key="2">
    <source>
        <dbReference type="EMBL" id="KIM80098.1"/>
    </source>
</evidence>
<dbReference type="EMBL" id="KN833005">
    <property type="protein sequence ID" value="KIM80098.1"/>
    <property type="molecule type" value="Genomic_DNA"/>
</dbReference>
<keyword evidence="1" id="KW-1133">Transmembrane helix</keyword>
<keyword evidence="3" id="KW-1185">Reference proteome</keyword>
<protein>
    <recommendedName>
        <fullName evidence="4">Transmembrane protein</fullName>
    </recommendedName>
</protein>
<proteinExistence type="predicted"/>
<evidence type="ECO:0000256" key="1">
    <source>
        <dbReference type="SAM" id="Phobius"/>
    </source>
</evidence>
<reference evidence="2 3" key="1">
    <citation type="submission" date="2014-04" db="EMBL/GenBank/DDBJ databases">
        <authorList>
            <consortium name="DOE Joint Genome Institute"/>
            <person name="Kuo A."/>
            <person name="Tarkka M."/>
            <person name="Buscot F."/>
            <person name="Kohler A."/>
            <person name="Nagy L.G."/>
            <person name="Floudas D."/>
            <person name="Copeland A."/>
            <person name="Barry K.W."/>
            <person name="Cichocki N."/>
            <person name="Veneault-Fourrey C."/>
            <person name="LaButti K."/>
            <person name="Lindquist E.A."/>
            <person name="Lipzen A."/>
            <person name="Lundell T."/>
            <person name="Morin E."/>
            <person name="Murat C."/>
            <person name="Sun H."/>
            <person name="Tunlid A."/>
            <person name="Henrissat B."/>
            <person name="Grigoriev I.V."/>
            <person name="Hibbett D.S."/>
            <person name="Martin F."/>
            <person name="Nordberg H.P."/>
            <person name="Cantor M.N."/>
            <person name="Hua S.X."/>
        </authorList>
    </citation>
    <scope>NUCLEOTIDE SEQUENCE [LARGE SCALE GENOMIC DNA]</scope>
    <source>
        <strain evidence="2 3">F 1598</strain>
    </source>
</reference>
<name>A0A0C3B1N4_PILCF</name>
<keyword evidence="1" id="KW-0472">Membrane</keyword>
<keyword evidence="1" id="KW-0812">Transmembrane</keyword>
<feature type="transmembrane region" description="Helical" evidence="1">
    <location>
        <begin position="20"/>
        <end position="42"/>
    </location>
</feature>
<organism evidence="2 3">
    <name type="scientific">Piloderma croceum (strain F 1598)</name>
    <dbReference type="NCBI Taxonomy" id="765440"/>
    <lineage>
        <taxon>Eukaryota</taxon>
        <taxon>Fungi</taxon>
        <taxon>Dikarya</taxon>
        <taxon>Basidiomycota</taxon>
        <taxon>Agaricomycotina</taxon>
        <taxon>Agaricomycetes</taxon>
        <taxon>Agaricomycetidae</taxon>
        <taxon>Atheliales</taxon>
        <taxon>Atheliaceae</taxon>
        <taxon>Piloderma</taxon>
    </lineage>
</organism>
<evidence type="ECO:0000313" key="3">
    <source>
        <dbReference type="Proteomes" id="UP000054166"/>
    </source>
</evidence>
<dbReference type="AlphaFoldDB" id="A0A0C3B1N4"/>
<gene>
    <name evidence="2" type="ORF">PILCRDRAFT_535155</name>
</gene>
<dbReference type="Proteomes" id="UP000054166">
    <property type="component" value="Unassembled WGS sequence"/>
</dbReference>
<dbReference type="InParanoid" id="A0A0C3B1N4"/>
<dbReference type="HOGENOM" id="CLU_2904976_0_0_1"/>
<reference evidence="3" key="2">
    <citation type="submission" date="2015-01" db="EMBL/GenBank/DDBJ databases">
        <title>Evolutionary Origins and Diversification of the Mycorrhizal Mutualists.</title>
        <authorList>
            <consortium name="DOE Joint Genome Institute"/>
            <consortium name="Mycorrhizal Genomics Consortium"/>
            <person name="Kohler A."/>
            <person name="Kuo A."/>
            <person name="Nagy L.G."/>
            <person name="Floudas D."/>
            <person name="Copeland A."/>
            <person name="Barry K.W."/>
            <person name="Cichocki N."/>
            <person name="Veneault-Fourrey C."/>
            <person name="LaButti K."/>
            <person name="Lindquist E.A."/>
            <person name="Lipzen A."/>
            <person name="Lundell T."/>
            <person name="Morin E."/>
            <person name="Murat C."/>
            <person name="Riley R."/>
            <person name="Ohm R."/>
            <person name="Sun H."/>
            <person name="Tunlid A."/>
            <person name="Henrissat B."/>
            <person name="Grigoriev I.V."/>
            <person name="Hibbett D.S."/>
            <person name="Martin F."/>
        </authorList>
    </citation>
    <scope>NUCLEOTIDE SEQUENCE [LARGE SCALE GENOMIC DNA]</scope>
    <source>
        <strain evidence="3">F 1598</strain>
    </source>
</reference>
<sequence>MSLGRETSVDAVSAEGTYDGLVLFSLFGCFMFQILSLFPLTFRRRSPYRPFFLMTFDFRCPP</sequence>
<evidence type="ECO:0008006" key="4">
    <source>
        <dbReference type="Google" id="ProtNLM"/>
    </source>
</evidence>
<accession>A0A0C3B1N4</accession>